<dbReference type="AlphaFoldDB" id="A0A8J2KDF4"/>
<gene>
    <name evidence="1" type="ORF">AFUS01_LOCUS22813</name>
</gene>
<name>A0A8J2KDF4_9HEXA</name>
<reference evidence="1" key="1">
    <citation type="submission" date="2021-06" db="EMBL/GenBank/DDBJ databases">
        <authorList>
            <person name="Hodson N. C."/>
            <person name="Mongue J. A."/>
            <person name="Jaron S. K."/>
        </authorList>
    </citation>
    <scope>NUCLEOTIDE SEQUENCE</scope>
</reference>
<sequence>DLPDMDPFFYVKPDCYMRVNYYDGVSENYAYQANSSIMDDNNNPCWEGSYGFYMEFTGNSADLPGRFLMNMFDSDVDSDDYCGWAEFDCKELYEANGQVVTKKIMGPDAAGTLSCSSTVYTLSSAAGASNFTQLA</sequence>
<evidence type="ECO:0008006" key="3">
    <source>
        <dbReference type="Google" id="ProtNLM"/>
    </source>
</evidence>
<organism evidence="1 2">
    <name type="scientific">Allacma fusca</name>
    <dbReference type="NCBI Taxonomy" id="39272"/>
    <lineage>
        <taxon>Eukaryota</taxon>
        <taxon>Metazoa</taxon>
        <taxon>Ecdysozoa</taxon>
        <taxon>Arthropoda</taxon>
        <taxon>Hexapoda</taxon>
        <taxon>Collembola</taxon>
        <taxon>Symphypleona</taxon>
        <taxon>Sminthuridae</taxon>
        <taxon>Allacma</taxon>
    </lineage>
</organism>
<comment type="caution">
    <text evidence="1">The sequence shown here is derived from an EMBL/GenBank/DDBJ whole genome shotgun (WGS) entry which is preliminary data.</text>
</comment>
<dbReference type="Proteomes" id="UP000708208">
    <property type="component" value="Unassembled WGS sequence"/>
</dbReference>
<proteinExistence type="predicted"/>
<protein>
    <recommendedName>
        <fullName evidence="3">C2 domain-containing protein</fullName>
    </recommendedName>
</protein>
<evidence type="ECO:0000313" key="2">
    <source>
        <dbReference type="Proteomes" id="UP000708208"/>
    </source>
</evidence>
<accession>A0A8J2KDF4</accession>
<feature type="non-terminal residue" evidence="1">
    <location>
        <position position="1"/>
    </location>
</feature>
<keyword evidence="2" id="KW-1185">Reference proteome</keyword>
<dbReference type="EMBL" id="CAJVCH010269217">
    <property type="protein sequence ID" value="CAG7734422.1"/>
    <property type="molecule type" value="Genomic_DNA"/>
</dbReference>
<dbReference type="OrthoDB" id="1029639at2759"/>
<evidence type="ECO:0000313" key="1">
    <source>
        <dbReference type="EMBL" id="CAG7734422.1"/>
    </source>
</evidence>